<protein>
    <submittedName>
        <fullName evidence="5">Uncharacterized protein</fullName>
    </submittedName>
</protein>
<evidence type="ECO:0000256" key="1">
    <source>
        <dbReference type="SAM" id="MobiDB-lite"/>
    </source>
</evidence>
<dbReference type="InterPro" id="IPR058441">
    <property type="entry name" value="DUF8128"/>
</dbReference>
<dbReference type="Pfam" id="PF01935">
    <property type="entry name" value="DUF87"/>
    <property type="match status" value="1"/>
</dbReference>
<evidence type="ECO:0000259" key="3">
    <source>
        <dbReference type="Pfam" id="PF01935"/>
    </source>
</evidence>
<keyword evidence="2" id="KW-0472">Membrane</keyword>
<dbReference type="EMBL" id="LBUT01000017">
    <property type="protein sequence ID" value="KKQ69383.1"/>
    <property type="molecule type" value="Genomic_DNA"/>
</dbReference>
<evidence type="ECO:0000313" key="6">
    <source>
        <dbReference type="Proteomes" id="UP000034406"/>
    </source>
</evidence>
<keyword evidence="2" id="KW-1133">Transmembrane helix</keyword>
<dbReference type="STRING" id="1618490.US90_C0017G0002"/>
<organism evidence="5 6">
    <name type="scientific">Candidatus Shapirobacteria bacterium GW2011_GWE2_38_30</name>
    <dbReference type="NCBI Taxonomy" id="1618490"/>
    <lineage>
        <taxon>Bacteria</taxon>
        <taxon>Candidatus Shapironibacteriota</taxon>
    </lineage>
</organism>
<feature type="domain" description="DUF8128" evidence="4">
    <location>
        <begin position="168"/>
        <end position="227"/>
    </location>
</feature>
<keyword evidence="2" id="KW-0812">Transmembrane</keyword>
<dbReference type="InterPro" id="IPR051162">
    <property type="entry name" value="T4SS_component"/>
</dbReference>
<evidence type="ECO:0000259" key="4">
    <source>
        <dbReference type="Pfam" id="PF26449"/>
    </source>
</evidence>
<dbReference type="InterPro" id="IPR027417">
    <property type="entry name" value="P-loop_NTPase"/>
</dbReference>
<dbReference type="Gene3D" id="3.40.50.300">
    <property type="entry name" value="P-loop containing nucleotide triphosphate hydrolases"/>
    <property type="match status" value="2"/>
</dbReference>
<name>A0A0G0JP91_9BACT</name>
<dbReference type="AlphaFoldDB" id="A0A0G0JP91"/>
<comment type="caution">
    <text evidence="5">The sequence shown here is derived from an EMBL/GenBank/DDBJ whole genome shotgun (WGS) entry which is preliminary data.</text>
</comment>
<feature type="transmembrane region" description="Helical" evidence="2">
    <location>
        <begin position="7"/>
        <end position="26"/>
    </location>
</feature>
<accession>A0A0G0JP91</accession>
<dbReference type="Pfam" id="PF26449">
    <property type="entry name" value="DUF8128"/>
    <property type="match status" value="1"/>
</dbReference>
<dbReference type="Proteomes" id="UP000034406">
    <property type="component" value="Unassembled WGS sequence"/>
</dbReference>
<dbReference type="SUPFAM" id="SSF52540">
    <property type="entry name" value="P-loop containing nucleoside triphosphate hydrolases"/>
    <property type="match status" value="1"/>
</dbReference>
<sequence>MLNLARLVFALVFIVLIKAFIIYNTFMPDTGNPNLTFLEIRLPQDNELTVESMSSLLSNFSQAASISFFDRLFGKKPTIASLEIVLTAGQIHFYLVANKDQIEFFRAQILAQYPSALTRQTDDYLNNGSEVNNFSARSDRVTPDLSGGQPEGSEHRKNLFTSKNLQFSQLTLARSYDYPIKTIRDFKDTDPLNSILSPLARAINTSDFFLYQILLSPAPRNWQSRITSTIQNGILVDKEKNFRQSHPDKMVFEQKIAYPGVLTQINLVTNSPHLTSSFSSSFGIYTSPRGNYIKISSPGFLSKNKLPKSIKNRALDTSLKTQVLNTDELAALWHLPNKRTQIPNIAWGKKLYADPPENLPIADGASDEEKQNTTFFAKAEFRNKDSIFGIKQGEDRRRHMYVIGKSGTGKTTMIANMAIDDIRKGRGVAIIDPHGDLCNTILDYIPSSRINDCCYFNPADPDYVYPLNVLEAKSDSQRELVASGTLSIFKKLYGNISWGPRLEHILRNAILTLVNTPDSHLGNVIDILTDKNYRTKVVGQLQNPTLKNFWVNEFAQMDAKFQNEAISPILNKVGQFISSTNIRNTVAHAQSKINIEDIMDQKKILIADLSTGKLGEDNSALLGAMLITKIQLAAMNRVFQSHEERGDFYLYVDEFQNFATEAFIKILSEARKFKLNLIVANQYVGSIASFVVGNNDAYVLQKEFGDQFPASDLVKIGRYQIICKLSIDSETTQPFYAVTLPPLDCKNQQRDKLIRISQERWGKKK</sequence>
<reference evidence="5 6" key="1">
    <citation type="journal article" date="2015" name="Nature">
        <title>rRNA introns, odd ribosomes, and small enigmatic genomes across a large radiation of phyla.</title>
        <authorList>
            <person name="Brown C.T."/>
            <person name="Hug L.A."/>
            <person name="Thomas B.C."/>
            <person name="Sharon I."/>
            <person name="Castelle C.J."/>
            <person name="Singh A."/>
            <person name="Wilkins M.J."/>
            <person name="Williams K.H."/>
            <person name="Banfield J.F."/>
        </authorList>
    </citation>
    <scope>NUCLEOTIDE SEQUENCE [LARGE SCALE GENOMIC DNA]</scope>
</reference>
<dbReference type="PANTHER" id="PTHR30121:SF11">
    <property type="entry name" value="AAA+ ATPASE DOMAIN-CONTAINING PROTEIN"/>
    <property type="match status" value="1"/>
</dbReference>
<gene>
    <name evidence="5" type="ORF">US90_C0017G0002</name>
</gene>
<dbReference type="InterPro" id="IPR002789">
    <property type="entry name" value="HerA_central"/>
</dbReference>
<dbReference type="PATRIC" id="fig|1618490.4.peg.637"/>
<evidence type="ECO:0000256" key="2">
    <source>
        <dbReference type="SAM" id="Phobius"/>
    </source>
</evidence>
<feature type="region of interest" description="Disordered" evidence="1">
    <location>
        <begin position="136"/>
        <end position="157"/>
    </location>
</feature>
<dbReference type="CDD" id="cd01127">
    <property type="entry name" value="TrwB_TraG_TraD_VirD4"/>
    <property type="match status" value="1"/>
</dbReference>
<feature type="domain" description="Helicase HerA central" evidence="3">
    <location>
        <begin position="397"/>
        <end position="611"/>
    </location>
</feature>
<evidence type="ECO:0000313" key="5">
    <source>
        <dbReference type="EMBL" id="KKQ69383.1"/>
    </source>
</evidence>
<proteinExistence type="predicted"/>
<dbReference type="PANTHER" id="PTHR30121">
    <property type="entry name" value="UNCHARACTERIZED PROTEIN YJGR-RELATED"/>
    <property type="match status" value="1"/>
</dbReference>